<protein>
    <submittedName>
        <fullName evidence="1">Uncharacterized protein</fullName>
    </submittedName>
</protein>
<gene>
    <name evidence="1" type="ORF">EDD30_6960</name>
</gene>
<comment type="caution">
    <text evidence="1">The sequence shown here is derived from an EMBL/GenBank/DDBJ whole genome shotgun (WGS) entry which is preliminary data.</text>
</comment>
<sequence>MQPAQRRRPSISINRRHRQLSEPIINAFRLLSAGAVLDAVGSGQVPVQEYPE</sequence>
<accession>A0A3N1GUV2</accession>
<proteinExistence type="predicted"/>
<name>A0A3N1GUV2_9ACTN</name>
<evidence type="ECO:0000313" key="1">
    <source>
        <dbReference type="EMBL" id="ROP33906.1"/>
    </source>
</evidence>
<dbReference type="AlphaFoldDB" id="A0A3N1GUV2"/>
<dbReference type="Proteomes" id="UP000271683">
    <property type="component" value="Unassembled WGS sequence"/>
</dbReference>
<evidence type="ECO:0000313" key="2">
    <source>
        <dbReference type="Proteomes" id="UP000271683"/>
    </source>
</evidence>
<organism evidence="1 2">
    <name type="scientific">Couchioplanes caeruleus</name>
    <dbReference type="NCBI Taxonomy" id="56438"/>
    <lineage>
        <taxon>Bacteria</taxon>
        <taxon>Bacillati</taxon>
        <taxon>Actinomycetota</taxon>
        <taxon>Actinomycetes</taxon>
        <taxon>Micromonosporales</taxon>
        <taxon>Micromonosporaceae</taxon>
        <taxon>Couchioplanes</taxon>
    </lineage>
</organism>
<dbReference type="EMBL" id="RJKL01000001">
    <property type="protein sequence ID" value="ROP33906.1"/>
    <property type="molecule type" value="Genomic_DNA"/>
</dbReference>
<reference evidence="1 2" key="1">
    <citation type="submission" date="2018-11" db="EMBL/GenBank/DDBJ databases">
        <title>Sequencing the genomes of 1000 actinobacteria strains.</title>
        <authorList>
            <person name="Klenk H.-P."/>
        </authorList>
    </citation>
    <scope>NUCLEOTIDE SEQUENCE [LARGE SCALE GENOMIC DNA]</scope>
    <source>
        <strain evidence="1 2">DSM 43634</strain>
    </source>
</reference>